<feature type="domain" description="Aminotransferase class I/classII large" evidence="7">
    <location>
        <begin position="45"/>
        <end position="382"/>
    </location>
</feature>
<dbReference type="Pfam" id="PF00155">
    <property type="entry name" value="Aminotran_1_2"/>
    <property type="match status" value="1"/>
</dbReference>
<dbReference type="InterPro" id="IPR015424">
    <property type="entry name" value="PyrdxlP-dep_Trfase"/>
</dbReference>
<keyword evidence="4" id="KW-0663">Pyridoxal phosphate</keyword>
<dbReference type="InterPro" id="IPR015421">
    <property type="entry name" value="PyrdxlP-dep_Trfase_major"/>
</dbReference>
<dbReference type="GO" id="GO:0030170">
    <property type="term" value="F:pyridoxal phosphate binding"/>
    <property type="evidence" value="ECO:0007669"/>
    <property type="project" value="InterPro"/>
</dbReference>
<dbReference type="PANTHER" id="PTHR13693:SF100">
    <property type="entry name" value="8-AMINO-7-OXONONANOATE SYNTHASE"/>
    <property type="match status" value="1"/>
</dbReference>
<dbReference type="InterPro" id="IPR050087">
    <property type="entry name" value="AON_synthase_class-II"/>
</dbReference>
<dbReference type="GO" id="GO:0008710">
    <property type="term" value="F:8-amino-7-oxononanoate synthase activity"/>
    <property type="evidence" value="ECO:0007669"/>
    <property type="project" value="UniProtKB-EC"/>
</dbReference>
<dbReference type="Gene3D" id="3.90.1150.10">
    <property type="entry name" value="Aspartate Aminotransferase, domain 1"/>
    <property type="match status" value="1"/>
</dbReference>
<dbReference type="OrthoDB" id="9807157at2"/>
<evidence type="ECO:0000256" key="2">
    <source>
        <dbReference type="ARBA" id="ARBA00013187"/>
    </source>
</evidence>
<evidence type="ECO:0000256" key="4">
    <source>
        <dbReference type="ARBA" id="ARBA00022898"/>
    </source>
</evidence>
<evidence type="ECO:0000256" key="5">
    <source>
        <dbReference type="ARBA" id="ARBA00023315"/>
    </source>
</evidence>
<keyword evidence="3 8" id="KW-0808">Transferase</keyword>
<comment type="catalytic activity">
    <reaction evidence="6">
        <text>6-carboxyhexanoyl-[ACP] + L-alanine + H(+) = (8S)-8-amino-7-oxononanoate + holo-[ACP] + CO2</text>
        <dbReference type="Rhea" id="RHEA:42288"/>
        <dbReference type="Rhea" id="RHEA-COMP:9685"/>
        <dbReference type="Rhea" id="RHEA-COMP:9955"/>
        <dbReference type="ChEBI" id="CHEBI:15378"/>
        <dbReference type="ChEBI" id="CHEBI:16526"/>
        <dbReference type="ChEBI" id="CHEBI:57972"/>
        <dbReference type="ChEBI" id="CHEBI:64479"/>
        <dbReference type="ChEBI" id="CHEBI:78846"/>
        <dbReference type="ChEBI" id="CHEBI:149468"/>
        <dbReference type="EC" id="2.3.1.47"/>
    </reaction>
</comment>
<reference evidence="8 9" key="1">
    <citation type="submission" date="2018-11" db="EMBL/GenBank/DDBJ databases">
        <authorList>
            <person name="Kleinhagauer T."/>
            <person name="Glaeser S.P."/>
            <person name="Spergser J."/>
            <person name="Ruckert C."/>
            <person name="Kaempfer P."/>
            <person name="Busse H.-J."/>
        </authorList>
    </citation>
    <scope>NUCLEOTIDE SEQUENCE [LARGE SCALE GENOMIC DNA]</scope>
    <source>
        <strain evidence="8 9">812CH</strain>
    </source>
</reference>
<dbReference type="Proteomes" id="UP000271426">
    <property type="component" value="Chromosome"/>
</dbReference>
<dbReference type="InterPro" id="IPR004839">
    <property type="entry name" value="Aminotransferase_I/II_large"/>
</dbReference>
<dbReference type="EC" id="2.3.1.47" evidence="2"/>
<dbReference type="GO" id="GO:0009102">
    <property type="term" value="P:biotin biosynthetic process"/>
    <property type="evidence" value="ECO:0007669"/>
    <property type="project" value="TreeGrafter"/>
</dbReference>
<dbReference type="EMBL" id="CP033898">
    <property type="protein sequence ID" value="AZA09149.1"/>
    <property type="molecule type" value="Genomic_DNA"/>
</dbReference>
<evidence type="ECO:0000259" key="7">
    <source>
        <dbReference type="Pfam" id="PF00155"/>
    </source>
</evidence>
<evidence type="ECO:0000256" key="6">
    <source>
        <dbReference type="ARBA" id="ARBA00047715"/>
    </source>
</evidence>
<keyword evidence="9" id="KW-1185">Reference proteome</keyword>
<sequence length="386" mass="40855">MNVQHNSIEAFASAANSTWQARGLERHVRAFSSTQLRCEINGQHVWQFASSDYAGLGMHPALQAAAAHAIEAFGTTSGGSRLTTGLQLHRDAEAALARFFGSEDAVLFATGFQTNVSVLQAISDASCTIFSDELNHASIIDGARMSKASTTIYPHGDVEALARMLERHARESSNQAIVVSDAVFSMTGEVIDLPALRAVCSQFGAWLLLDDAHGVGNLGGGRGIIGLYPQRYENEVIIGTASKALGGIGGFVLCGSALGHLLRNRARSFVFSTANTPASTAALIAALDVLSNDPGPLTQLALNIATAHEHLGLSPTGPQSAIIPVVVGSTERALALHEQLFDQGWFIPAIRYPTVPDGEAMLRLTITARHPREVVAEACSAIRQLL</sequence>
<protein>
    <recommendedName>
        <fullName evidence="2">8-amino-7-oxononanoate synthase</fullName>
        <ecNumber evidence="2">2.3.1.47</ecNumber>
    </recommendedName>
</protein>
<dbReference type="KEGG" id="cpso:CPPEL_05145"/>
<comment type="cofactor">
    <cofactor evidence="1">
        <name>pyridoxal 5'-phosphate</name>
        <dbReference type="ChEBI" id="CHEBI:597326"/>
    </cofactor>
</comment>
<dbReference type="SUPFAM" id="SSF53383">
    <property type="entry name" value="PLP-dependent transferases"/>
    <property type="match status" value="1"/>
</dbReference>
<name>A0A3G6ITS4_9CORY</name>
<evidence type="ECO:0000313" key="8">
    <source>
        <dbReference type="EMBL" id="AZA09149.1"/>
    </source>
</evidence>
<dbReference type="Gene3D" id="3.40.640.10">
    <property type="entry name" value="Type I PLP-dependent aspartate aminotransferase-like (Major domain)"/>
    <property type="match status" value="1"/>
</dbReference>
<keyword evidence="5 8" id="KW-0012">Acyltransferase</keyword>
<dbReference type="AlphaFoldDB" id="A0A3G6ITS4"/>
<organism evidence="8 9">
    <name type="scientific">Corynebacterium pseudopelargi</name>
    <dbReference type="NCBI Taxonomy" id="2080757"/>
    <lineage>
        <taxon>Bacteria</taxon>
        <taxon>Bacillati</taxon>
        <taxon>Actinomycetota</taxon>
        <taxon>Actinomycetes</taxon>
        <taxon>Mycobacteriales</taxon>
        <taxon>Corynebacteriaceae</taxon>
        <taxon>Corynebacterium</taxon>
    </lineage>
</organism>
<dbReference type="RefSeq" id="WP_123960111.1">
    <property type="nucleotide sequence ID" value="NZ_CP033898.1"/>
</dbReference>
<gene>
    <name evidence="8" type="primary">bioF</name>
    <name evidence="8" type="ORF">CPPEL_05145</name>
</gene>
<evidence type="ECO:0000313" key="9">
    <source>
        <dbReference type="Proteomes" id="UP000271426"/>
    </source>
</evidence>
<dbReference type="PANTHER" id="PTHR13693">
    <property type="entry name" value="CLASS II AMINOTRANSFERASE/8-AMINO-7-OXONONANOATE SYNTHASE"/>
    <property type="match status" value="1"/>
</dbReference>
<accession>A0A3G6ITS4</accession>
<evidence type="ECO:0000256" key="1">
    <source>
        <dbReference type="ARBA" id="ARBA00001933"/>
    </source>
</evidence>
<evidence type="ECO:0000256" key="3">
    <source>
        <dbReference type="ARBA" id="ARBA00022679"/>
    </source>
</evidence>
<proteinExistence type="predicted"/>
<dbReference type="InterPro" id="IPR015422">
    <property type="entry name" value="PyrdxlP-dep_Trfase_small"/>
</dbReference>